<dbReference type="Proteomes" id="UP000830116">
    <property type="component" value="Chromosome"/>
</dbReference>
<evidence type="ECO:0000313" key="1">
    <source>
        <dbReference type="EMBL" id="UOF00915.1"/>
    </source>
</evidence>
<keyword evidence="2" id="KW-1185">Reference proteome</keyword>
<protein>
    <submittedName>
        <fullName evidence="1">Uncharacterized protein</fullName>
    </submittedName>
</protein>
<accession>A0ABY4C7M2</accession>
<sequence>MNFTYPKKQWVMTTALLAVLGFNVSFNSYDKVASADFASVESVETKLATADGVLAVTYFKVDENDKVTARIKQLTEGKICDTCETRSIQLNSTSLQNVDDLNVLVAKALVAETTTAKKETKKDKKDKKDDKTEILEKISEKCEKHDEDAEKLQCLTPKFLDALKKDKEDISEAEAMDFFKDEIEKLIKNEMHDSHRIAMKNLKSKIRGSSWDYYDEEDESRDASEVLEETLELVKELHGKIPSKYKDVRKRLFKIQTEIVDEEALQVQRTIVQSSRQTDPRERLLLHQEADGRNYYLNEILKGLNQSSVEGMSDARRSGFLSASDRDIFGDTWGNYASEIRRSMNQFLYEYAATGKTPSSLVAGAYDLGSGYGTRLANPGRSSDSVLVNTRTGTRLDGQTTSSVNIPKDNVNITFGEMTAISDASKDMRTKIRKVFGK</sequence>
<dbReference type="EMBL" id="CP093442">
    <property type="protein sequence ID" value="UOF00915.1"/>
    <property type="molecule type" value="Genomic_DNA"/>
</dbReference>
<evidence type="ECO:0000313" key="2">
    <source>
        <dbReference type="Proteomes" id="UP000830116"/>
    </source>
</evidence>
<proteinExistence type="predicted"/>
<reference evidence="1" key="1">
    <citation type="submission" date="2022-03" db="EMBL/GenBank/DDBJ databases">
        <title>Genome Identification and Characterization of new species Bdellovibrio reynosense LBG001 sp. nov. from a Mexico soil sample.</title>
        <authorList>
            <person name="Camilli A."/>
            <person name="Ajao Y."/>
            <person name="Guo X."/>
        </authorList>
    </citation>
    <scope>NUCLEOTIDE SEQUENCE</scope>
    <source>
        <strain evidence="1">LBG001</strain>
    </source>
</reference>
<gene>
    <name evidence="1" type="ORF">MNR06_14530</name>
</gene>
<name>A0ABY4C7M2_9BACT</name>
<dbReference type="RefSeq" id="WP_243537109.1">
    <property type="nucleotide sequence ID" value="NZ_CP093442.1"/>
</dbReference>
<organism evidence="1 2">
    <name type="scientific">Bdellovibrio reynosensis</name>
    <dbReference type="NCBI Taxonomy" id="2835041"/>
    <lineage>
        <taxon>Bacteria</taxon>
        <taxon>Pseudomonadati</taxon>
        <taxon>Bdellovibrionota</taxon>
        <taxon>Bdellovibrionia</taxon>
        <taxon>Bdellovibrionales</taxon>
        <taxon>Pseudobdellovibrionaceae</taxon>
        <taxon>Bdellovibrio</taxon>
    </lineage>
</organism>